<dbReference type="Proteomes" id="UP000565576">
    <property type="component" value="Unassembled WGS sequence"/>
</dbReference>
<dbReference type="AlphaFoldDB" id="A0A7X0IU06"/>
<proteinExistence type="predicted"/>
<name>A0A7X0IU06_9HYPH</name>
<keyword evidence="1" id="KW-0732">Signal</keyword>
<evidence type="ECO:0000313" key="2">
    <source>
        <dbReference type="EMBL" id="MBB6487069.1"/>
    </source>
</evidence>
<protein>
    <submittedName>
        <fullName evidence="2">Uncharacterized protein</fullName>
    </submittedName>
</protein>
<sequence length="54" mass="5976">MIYRFFIFAITLFCDTQAFAASKEALLIGSAEYSGSGTPLRNPINDRFRNGVPS</sequence>
<reference evidence="2 3" key="1">
    <citation type="submission" date="2020-08" db="EMBL/GenBank/DDBJ databases">
        <title>Genomic Encyclopedia of Type Strains, Phase IV (KMG-V): Genome sequencing to study the core and pangenomes of soil and plant-associated prokaryotes.</title>
        <authorList>
            <person name="Whitman W."/>
        </authorList>
    </citation>
    <scope>NUCLEOTIDE SEQUENCE [LARGE SCALE GENOMIC DNA]</scope>
    <source>
        <strain evidence="2 3">SEMIA 4060</strain>
    </source>
</reference>
<dbReference type="EMBL" id="JACHBG010000011">
    <property type="protein sequence ID" value="MBB6487069.1"/>
    <property type="molecule type" value="Genomic_DNA"/>
</dbReference>
<feature type="chain" id="PRO_5031022621" evidence="1">
    <location>
        <begin position="21"/>
        <end position="54"/>
    </location>
</feature>
<comment type="caution">
    <text evidence="2">The sequence shown here is derived from an EMBL/GenBank/DDBJ whole genome shotgun (WGS) entry which is preliminary data.</text>
</comment>
<organism evidence="2 3">
    <name type="scientific">Rhizobium lusitanum</name>
    <dbReference type="NCBI Taxonomy" id="293958"/>
    <lineage>
        <taxon>Bacteria</taxon>
        <taxon>Pseudomonadati</taxon>
        <taxon>Pseudomonadota</taxon>
        <taxon>Alphaproteobacteria</taxon>
        <taxon>Hyphomicrobiales</taxon>
        <taxon>Rhizobiaceae</taxon>
        <taxon>Rhizobium/Agrobacterium group</taxon>
        <taxon>Rhizobium</taxon>
    </lineage>
</organism>
<evidence type="ECO:0000313" key="3">
    <source>
        <dbReference type="Proteomes" id="UP000565576"/>
    </source>
</evidence>
<accession>A0A7X0IU06</accession>
<gene>
    <name evidence="2" type="ORF">GGD46_004369</name>
</gene>
<evidence type="ECO:0000256" key="1">
    <source>
        <dbReference type="SAM" id="SignalP"/>
    </source>
</evidence>
<feature type="signal peptide" evidence="1">
    <location>
        <begin position="1"/>
        <end position="20"/>
    </location>
</feature>